<dbReference type="Pfam" id="PF00015">
    <property type="entry name" value="MCPsignal"/>
    <property type="match status" value="1"/>
</dbReference>
<dbReference type="InterPro" id="IPR051310">
    <property type="entry name" value="MCP_chemotaxis"/>
</dbReference>
<feature type="domain" description="Methyl-accepting transducer" evidence="4">
    <location>
        <begin position="271"/>
        <end position="500"/>
    </location>
</feature>
<evidence type="ECO:0000259" key="4">
    <source>
        <dbReference type="PROSITE" id="PS50111"/>
    </source>
</evidence>
<dbReference type="InterPro" id="IPR004090">
    <property type="entry name" value="Chemotax_Me-accpt_rcpt"/>
</dbReference>
<dbReference type="EMBL" id="JAXCLA010000007">
    <property type="protein sequence ID" value="MDY0747303.1"/>
    <property type="molecule type" value="Genomic_DNA"/>
</dbReference>
<dbReference type="Gene3D" id="6.10.340.10">
    <property type="match status" value="1"/>
</dbReference>
<dbReference type="InterPro" id="IPR004089">
    <property type="entry name" value="MCPsignal_dom"/>
</dbReference>
<keyword evidence="7" id="KW-1185">Reference proteome</keyword>
<proteinExistence type="inferred from homology"/>
<dbReference type="SUPFAM" id="SSF58104">
    <property type="entry name" value="Methyl-accepting chemotaxis protein (MCP) signaling domain"/>
    <property type="match status" value="1"/>
</dbReference>
<dbReference type="PROSITE" id="PS50885">
    <property type="entry name" value="HAMP"/>
    <property type="match status" value="1"/>
</dbReference>
<evidence type="ECO:0000256" key="2">
    <source>
        <dbReference type="ARBA" id="ARBA00029447"/>
    </source>
</evidence>
<dbReference type="CDD" id="cd06225">
    <property type="entry name" value="HAMP"/>
    <property type="match status" value="1"/>
</dbReference>
<dbReference type="PRINTS" id="PR00260">
    <property type="entry name" value="CHEMTRNSDUCR"/>
</dbReference>
<accession>A0ABU5DNJ4</accession>
<dbReference type="PROSITE" id="PS50111">
    <property type="entry name" value="CHEMOTAXIS_TRANSDUC_2"/>
    <property type="match status" value="1"/>
</dbReference>
<dbReference type="RefSeq" id="WP_320425260.1">
    <property type="nucleotide sequence ID" value="NZ_JAXCLA010000007.1"/>
</dbReference>
<dbReference type="PANTHER" id="PTHR43531">
    <property type="entry name" value="PROTEIN ICFG"/>
    <property type="match status" value="1"/>
</dbReference>
<dbReference type="Pfam" id="PF12729">
    <property type="entry name" value="4HB_MCP_1"/>
    <property type="match status" value="1"/>
</dbReference>
<reference evidence="6 7" key="1">
    <citation type="submission" date="2023-11" db="EMBL/GenBank/DDBJ databases">
        <title>Paucibacter sp. nov., isolated from fresh soil in Korea.</title>
        <authorList>
            <person name="Le N.T.T."/>
        </authorList>
    </citation>
    <scope>NUCLEOTIDE SEQUENCE [LARGE SCALE GENOMIC DNA]</scope>
    <source>
        <strain evidence="6 7">R3-3</strain>
    </source>
</reference>
<dbReference type="PROSITE" id="PS51257">
    <property type="entry name" value="PROKAR_LIPOPROTEIN"/>
    <property type="match status" value="1"/>
</dbReference>
<keyword evidence="3" id="KW-0807">Transducer</keyword>
<evidence type="ECO:0000256" key="3">
    <source>
        <dbReference type="PROSITE-ProRule" id="PRU00284"/>
    </source>
</evidence>
<protein>
    <submittedName>
        <fullName evidence="6">Methyl-accepting chemotaxis protein</fullName>
    </submittedName>
</protein>
<dbReference type="Proteomes" id="UP001285263">
    <property type="component" value="Unassembled WGS sequence"/>
</dbReference>
<dbReference type="CDD" id="cd19411">
    <property type="entry name" value="MCP2201-like_sensor"/>
    <property type="match status" value="1"/>
</dbReference>
<evidence type="ECO:0000256" key="1">
    <source>
        <dbReference type="ARBA" id="ARBA00022481"/>
    </source>
</evidence>
<gene>
    <name evidence="6" type="ORF">SNE35_22545</name>
</gene>
<dbReference type="Gene3D" id="1.10.287.950">
    <property type="entry name" value="Methyl-accepting chemotaxis protein"/>
    <property type="match status" value="1"/>
</dbReference>
<dbReference type="Pfam" id="PF00672">
    <property type="entry name" value="HAMP"/>
    <property type="match status" value="1"/>
</dbReference>
<dbReference type="PANTHER" id="PTHR43531:SF14">
    <property type="entry name" value="METHYL-ACCEPTING CHEMOTAXIS PROTEIN I-RELATED"/>
    <property type="match status" value="1"/>
</dbReference>
<dbReference type="InterPro" id="IPR003660">
    <property type="entry name" value="HAMP_dom"/>
</dbReference>
<keyword evidence="1" id="KW-0488">Methylation</keyword>
<evidence type="ECO:0000259" key="5">
    <source>
        <dbReference type="PROSITE" id="PS50885"/>
    </source>
</evidence>
<feature type="domain" description="HAMP" evidence="5">
    <location>
        <begin position="214"/>
        <end position="266"/>
    </location>
</feature>
<dbReference type="InterPro" id="IPR024478">
    <property type="entry name" value="HlyB_4HB_MCP"/>
</dbReference>
<organism evidence="6 7">
    <name type="scientific">Roseateles agri</name>
    <dbReference type="NCBI Taxonomy" id="3098619"/>
    <lineage>
        <taxon>Bacteria</taxon>
        <taxon>Pseudomonadati</taxon>
        <taxon>Pseudomonadota</taxon>
        <taxon>Betaproteobacteria</taxon>
        <taxon>Burkholderiales</taxon>
        <taxon>Sphaerotilaceae</taxon>
        <taxon>Roseateles</taxon>
    </lineage>
</organism>
<comment type="caution">
    <text evidence="6">The sequence shown here is derived from an EMBL/GenBank/DDBJ whole genome shotgun (WGS) entry which is preliminary data.</text>
</comment>
<dbReference type="InterPro" id="IPR047347">
    <property type="entry name" value="YvaQ-like_sensor"/>
</dbReference>
<evidence type="ECO:0000313" key="7">
    <source>
        <dbReference type="Proteomes" id="UP001285263"/>
    </source>
</evidence>
<dbReference type="CDD" id="cd11386">
    <property type="entry name" value="MCP_signal"/>
    <property type="match status" value="1"/>
</dbReference>
<dbReference type="SMART" id="SM00304">
    <property type="entry name" value="HAMP"/>
    <property type="match status" value="1"/>
</dbReference>
<dbReference type="SMART" id="SM00283">
    <property type="entry name" value="MA"/>
    <property type="match status" value="1"/>
</dbReference>
<comment type="similarity">
    <text evidence="2">Belongs to the methyl-accepting chemotaxis (MCP) protein family.</text>
</comment>
<sequence length="516" mass="55205">MRFLSNLKISRRLGLAFGVCLVLSCLVSMLAVHSLKSINASLKSVTEDRYVKVQLVGDIKEEVNLQARMARNLLLFEKEADIKNEMDGLEKSRAKVGPIVDRLDEMISGGSEGQKRLDVVRSDREQFDKELAQLMAHVRESRMAEARTHVLQVMRAQQLKYMAALDDLSDHQEKLMAAAAVEADALVTSSTWMVVGLTIVATFAAVGFAWWVSRSITSPLSDSVAMAKSVASGDLQSRMTVTTRDETGQLMSALDQMTSQLSNIVAQVRESSESIATGTGQLASGNADLSQRTEQQASNLEETAATMEQLTATVKQNAETARAATDMATSAMQVAVQGGEVVGEAVQTMERISNASKRIAEIIGVIDGIAFQTNILALNAAVEAARAGEQGRGFAVVAGEVRALAGRSATAAREIKTLIGESVETVEAGNRLVGDAGKTMQKVVQQVQQVSVMIGEISSASREQSEGIDQVGNAVMQLDQVTQQNAALVEEAAAAADSLKQQALRLTSLVSTFKLA</sequence>
<evidence type="ECO:0000313" key="6">
    <source>
        <dbReference type="EMBL" id="MDY0747303.1"/>
    </source>
</evidence>
<name>A0ABU5DNJ4_9BURK</name>